<evidence type="ECO:0000256" key="4">
    <source>
        <dbReference type="ARBA" id="ARBA00023002"/>
    </source>
</evidence>
<dbReference type="PRINTS" id="PR00359">
    <property type="entry name" value="BP450"/>
</dbReference>
<dbReference type="InterPro" id="IPR002397">
    <property type="entry name" value="Cyt_P450_B"/>
</dbReference>
<evidence type="ECO:0000313" key="10">
    <source>
        <dbReference type="Proteomes" id="UP000663801"/>
    </source>
</evidence>
<feature type="region of interest" description="Disordered" evidence="8">
    <location>
        <begin position="71"/>
        <end position="90"/>
    </location>
</feature>
<dbReference type="PROSITE" id="PS00086">
    <property type="entry name" value="CYTOCHROME_P450"/>
    <property type="match status" value="1"/>
</dbReference>
<dbReference type="Proteomes" id="UP000663801">
    <property type="component" value="Unassembled WGS sequence"/>
</dbReference>
<dbReference type="GO" id="GO:0005506">
    <property type="term" value="F:iron ion binding"/>
    <property type="evidence" value="ECO:0007669"/>
    <property type="project" value="InterPro"/>
</dbReference>
<dbReference type="RefSeq" id="WP_205256650.1">
    <property type="nucleotide sequence ID" value="NZ_BAAAPV010000004.1"/>
</dbReference>
<dbReference type="CDD" id="cd11030">
    <property type="entry name" value="CYP105-like"/>
    <property type="match status" value="1"/>
</dbReference>
<accession>A0A939C2G1</accession>
<dbReference type="InterPro" id="IPR001128">
    <property type="entry name" value="Cyt_P450"/>
</dbReference>
<dbReference type="GO" id="GO:0016705">
    <property type="term" value="F:oxidoreductase activity, acting on paired donors, with incorporation or reduction of molecular oxygen"/>
    <property type="evidence" value="ECO:0007669"/>
    <property type="project" value="InterPro"/>
</dbReference>
<keyword evidence="4 7" id="KW-0560">Oxidoreductase</keyword>
<organism evidence="9 10">
    <name type="scientific">Nakamurella flavida</name>
    <dbReference type="NCBI Taxonomy" id="363630"/>
    <lineage>
        <taxon>Bacteria</taxon>
        <taxon>Bacillati</taxon>
        <taxon>Actinomycetota</taxon>
        <taxon>Actinomycetes</taxon>
        <taxon>Nakamurellales</taxon>
        <taxon>Nakamurellaceae</taxon>
        <taxon>Nakamurella</taxon>
    </lineage>
</organism>
<reference evidence="9" key="1">
    <citation type="submission" date="2021-01" db="EMBL/GenBank/DDBJ databases">
        <title>KCTC 19127 draft genome.</title>
        <authorList>
            <person name="An D."/>
        </authorList>
    </citation>
    <scope>NUCLEOTIDE SEQUENCE</scope>
    <source>
        <strain evidence="9">KCTC 19127</strain>
    </source>
</reference>
<dbReference type="PANTHER" id="PTHR46696">
    <property type="entry name" value="P450, PUTATIVE (EUROFUNG)-RELATED"/>
    <property type="match status" value="1"/>
</dbReference>
<name>A0A939C2G1_9ACTN</name>
<proteinExistence type="inferred from homology"/>
<dbReference type="Gene3D" id="1.10.630.10">
    <property type="entry name" value="Cytochrome P450"/>
    <property type="match status" value="1"/>
</dbReference>
<dbReference type="InterPro" id="IPR017972">
    <property type="entry name" value="Cyt_P450_CS"/>
</dbReference>
<evidence type="ECO:0000256" key="1">
    <source>
        <dbReference type="ARBA" id="ARBA00010617"/>
    </source>
</evidence>
<dbReference type="Pfam" id="PF00067">
    <property type="entry name" value="p450"/>
    <property type="match status" value="2"/>
</dbReference>
<comment type="caution">
    <text evidence="9">The sequence shown here is derived from an EMBL/GenBank/DDBJ whole genome shotgun (WGS) entry which is preliminary data.</text>
</comment>
<dbReference type="SUPFAM" id="SSF48264">
    <property type="entry name" value="Cytochrome P450"/>
    <property type="match status" value="1"/>
</dbReference>
<keyword evidence="2 7" id="KW-0349">Heme</keyword>
<protein>
    <submittedName>
        <fullName evidence="9">Cytochrome P450</fullName>
    </submittedName>
</protein>
<keyword evidence="3 7" id="KW-0479">Metal-binding</keyword>
<dbReference type="PANTHER" id="PTHR46696:SF1">
    <property type="entry name" value="CYTOCHROME P450 YJIB-RELATED"/>
    <property type="match status" value="1"/>
</dbReference>
<keyword evidence="10" id="KW-1185">Reference proteome</keyword>
<keyword evidence="6 7" id="KW-0503">Monooxygenase</keyword>
<dbReference type="FunFam" id="1.10.630.10:FF:000018">
    <property type="entry name" value="Cytochrome P450 monooxygenase"/>
    <property type="match status" value="1"/>
</dbReference>
<comment type="similarity">
    <text evidence="1 7">Belongs to the cytochrome P450 family.</text>
</comment>
<evidence type="ECO:0000256" key="3">
    <source>
        <dbReference type="ARBA" id="ARBA00022723"/>
    </source>
</evidence>
<dbReference type="EMBL" id="JAERWL010000008">
    <property type="protein sequence ID" value="MBM9476535.1"/>
    <property type="molecule type" value="Genomic_DNA"/>
</dbReference>
<evidence type="ECO:0000256" key="6">
    <source>
        <dbReference type="ARBA" id="ARBA00023033"/>
    </source>
</evidence>
<evidence type="ECO:0000313" key="9">
    <source>
        <dbReference type="EMBL" id="MBM9476535.1"/>
    </source>
</evidence>
<evidence type="ECO:0000256" key="2">
    <source>
        <dbReference type="ARBA" id="ARBA00022617"/>
    </source>
</evidence>
<dbReference type="GO" id="GO:0004497">
    <property type="term" value="F:monooxygenase activity"/>
    <property type="evidence" value="ECO:0007669"/>
    <property type="project" value="UniProtKB-KW"/>
</dbReference>
<sequence length="393" mass="42399">MTEAFMPLQRNRFDPVPELGQRRSEQPVSKLEFPFGISAWLVTRYADVKQVLGSVDGFSNDFRRLTAAAGAGDDDTTVDPGGLGFADPPDHTRLRRLLTPQFTVRRLAQLGPGIEKIITGRLDAMEQAGPPVDLVAEFAMPIPSLVICELLGVPYEDRETFQSLSESRFDLFGNLGDPMGAITASLQYLTGLVEQQRRDPGDGLLGMLIREHGDEITDAELAGLADGLLTGGHETTASSLALGALVLMERPDLAASLRDSDTDTAAVVEELLRYLTVVQVAFPRFARTDLEIGGQRIAAGDMVLCSLSAADRDSELVGRPDEVAPDQAVTAHLAFGYGIHRCVGAELARIELRAAFPALVRRFPGLAVAGSAADLTFREYSLVHGMDALPVTW</sequence>
<dbReference type="AlphaFoldDB" id="A0A939C2G1"/>
<evidence type="ECO:0000256" key="5">
    <source>
        <dbReference type="ARBA" id="ARBA00023004"/>
    </source>
</evidence>
<dbReference type="GO" id="GO:0020037">
    <property type="term" value="F:heme binding"/>
    <property type="evidence" value="ECO:0007669"/>
    <property type="project" value="InterPro"/>
</dbReference>
<gene>
    <name evidence="9" type="ORF">JL107_08785</name>
</gene>
<keyword evidence="5 7" id="KW-0408">Iron</keyword>
<evidence type="ECO:0000256" key="7">
    <source>
        <dbReference type="RuleBase" id="RU000461"/>
    </source>
</evidence>
<dbReference type="PRINTS" id="PR00385">
    <property type="entry name" value="P450"/>
</dbReference>
<evidence type="ECO:0000256" key="8">
    <source>
        <dbReference type="SAM" id="MobiDB-lite"/>
    </source>
</evidence>
<dbReference type="InterPro" id="IPR036396">
    <property type="entry name" value="Cyt_P450_sf"/>
</dbReference>